<accession>A0A6J4TP37</accession>
<proteinExistence type="inferred from homology"/>
<dbReference type="GO" id="GO:0042802">
    <property type="term" value="F:identical protein binding"/>
    <property type="evidence" value="ECO:0007669"/>
    <property type="project" value="TreeGrafter"/>
</dbReference>
<dbReference type="Gene3D" id="3.40.50.880">
    <property type="match status" value="1"/>
</dbReference>
<evidence type="ECO:0000256" key="1">
    <source>
        <dbReference type="ARBA" id="ARBA00005171"/>
    </source>
</evidence>
<dbReference type="Pfam" id="PF00117">
    <property type="entry name" value="GATase"/>
    <property type="match status" value="1"/>
</dbReference>
<evidence type="ECO:0000256" key="4">
    <source>
        <dbReference type="ARBA" id="ARBA00022598"/>
    </source>
</evidence>
<keyword evidence="6" id="KW-0067">ATP-binding</keyword>
<evidence type="ECO:0000256" key="5">
    <source>
        <dbReference type="ARBA" id="ARBA00022741"/>
    </source>
</evidence>
<dbReference type="SUPFAM" id="SSF52317">
    <property type="entry name" value="Class I glutamine amidotransferase-like"/>
    <property type="match status" value="1"/>
</dbReference>
<dbReference type="AlphaFoldDB" id="A0A6J4TP37"/>
<sequence length="236" mass="25102">MAEGVTVGIVGDRDPKNPTHTATEEALEHAGASLGVPVAARWLPTASLVGRAAERLRGLDAVFCSPGSPYESMDGALEAIRSARDGGVPFIGTCGGFQHAVIEYARNVLGLENAGHAEYDPDAPQPLVSDLSCSPFGQTMRVRIEPGSKVHGFYGGPEADEEYRCNYGLAPGSRRLLQDSGLRVSGTDVDNEARIIELPEHAFYVATLFVPQMRSASERPHPLISAFVRTAAASSR</sequence>
<keyword evidence="8" id="KW-0665">Pyrimidine biosynthesis</keyword>
<comment type="catalytic activity">
    <reaction evidence="9">
        <text>UTP + L-glutamine + ATP + H2O = CTP + L-glutamate + ADP + phosphate + 2 H(+)</text>
        <dbReference type="Rhea" id="RHEA:26426"/>
        <dbReference type="ChEBI" id="CHEBI:15377"/>
        <dbReference type="ChEBI" id="CHEBI:15378"/>
        <dbReference type="ChEBI" id="CHEBI:29985"/>
        <dbReference type="ChEBI" id="CHEBI:30616"/>
        <dbReference type="ChEBI" id="CHEBI:37563"/>
        <dbReference type="ChEBI" id="CHEBI:43474"/>
        <dbReference type="ChEBI" id="CHEBI:46398"/>
        <dbReference type="ChEBI" id="CHEBI:58359"/>
        <dbReference type="ChEBI" id="CHEBI:456216"/>
        <dbReference type="EC" id="6.3.4.2"/>
    </reaction>
</comment>
<evidence type="ECO:0000256" key="7">
    <source>
        <dbReference type="ARBA" id="ARBA00022962"/>
    </source>
</evidence>
<evidence type="ECO:0000256" key="10">
    <source>
        <dbReference type="SAM" id="MobiDB-lite"/>
    </source>
</evidence>
<dbReference type="GO" id="GO:0044210">
    <property type="term" value="P:'de novo' CTP biosynthetic process"/>
    <property type="evidence" value="ECO:0007669"/>
    <property type="project" value="UniProtKB-UniPathway"/>
</dbReference>
<dbReference type="UniPathway" id="UPA00159">
    <property type="reaction ID" value="UER00277"/>
</dbReference>
<dbReference type="EC" id="6.3.4.2" evidence="3"/>
<gene>
    <name evidence="12" type="ORF">AVDCRST_MAG05-4169</name>
</gene>
<dbReference type="InterPro" id="IPR029062">
    <property type="entry name" value="Class_I_gatase-like"/>
</dbReference>
<keyword evidence="4 12" id="KW-0436">Ligase</keyword>
<evidence type="ECO:0000256" key="8">
    <source>
        <dbReference type="ARBA" id="ARBA00022975"/>
    </source>
</evidence>
<organism evidence="12">
    <name type="scientific">uncultured Rubrobacteraceae bacterium</name>
    <dbReference type="NCBI Taxonomy" id="349277"/>
    <lineage>
        <taxon>Bacteria</taxon>
        <taxon>Bacillati</taxon>
        <taxon>Actinomycetota</taxon>
        <taxon>Rubrobacteria</taxon>
        <taxon>Rubrobacterales</taxon>
        <taxon>Rubrobacteraceae</taxon>
        <taxon>environmental samples</taxon>
    </lineage>
</organism>
<feature type="compositionally biased region" description="Basic and acidic residues" evidence="10">
    <location>
        <begin position="11"/>
        <end position="22"/>
    </location>
</feature>
<evidence type="ECO:0000256" key="2">
    <source>
        <dbReference type="ARBA" id="ARBA00007533"/>
    </source>
</evidence>
<dbReference type="GO" id="GO:0005524">
    <property type="term" value="F:ATP binding"/>
    <property type="evidence" value="ECO:0007669"/>
    <property type="project" value="UniProtKB-KW"/>
</dbReference>
<dbReference type="PANTHER" id="PTHR11550:SF0">
    <property type="entry name" value="CTP SYNTHASE-RELATED"/>
    <property type="match status" value="1"/>
</dbReference>
<dbReference type="GO" id="GO:0005829">
    <property type="term" value="C:cytosol"/>
    <property type="evidence" value="ECO:0007669"/>
    <property type="project" value="TreeGrafter"/>
</dbReference>
<dbReference type="EMBL" id="CADCVM010000454">
    <property type="protein sequence ID" value="CAA9528201.1"/>
    <property type="molecule type" value="Genomic_DNA"/>
</dbReference>
<protein>
    <recommendedName>
        <fullName evidence="3">CTP synthase (glutamine hydrolyzing)</fullName>
        <ecNumber evidence="3">6.3.4.2</ecNumber>
    </recommendedName>
</protein>
<evidence type="ECO:0000259" key="11">
    <source>
        <dbReference type="Pfam" id="PF00117"/>
    </source>
</evidence>
<dbReference type="InterPro" id="IPR004468">
    <property type="entry name" value="CTP_synthase"/>
</dbReference>
<evidence type="ECO:0000256" key="3">
    <source>
        <dbReference type="ARBA" id="ARBA00012291"/>
    </source>
</evidence>
<keyword evidence="5" id="KW-0547">Nucleotide-binding</keyword>
<name>A0A6J4TP37_9ACTN</name>
<dbReference type="InterPro" id="IPR017926">
    <property type="entry name" value="GATASE"/>
</dbReference>
<comment type="similarity">
    <text evidence="2">Belongs to the CTP synthase family.</text>
</comment>
<comment type="pathway">
    <text evidence="1">Pyrimidine metabolism; CTP biosynthesis via de novo pathway; CTP from UDP: step 2/2.</text>
</comment>
<dbReference type="PANTHER" id="PTHR11550">
    <property type="entry name" value="CTP SYNTHASE"/>
    <property type="match status" value="1"/>
</dbReference>
<reference evidence="12" key="1">
    <citation type="submission" date="2020-02" db="EMBL/GenBank/DDBJ databases">
        <authorList>
            <person name="Meier V. D."/>
        </authorList>
    </citation>
    <scope>NUCLEOTIDE SEQUENCE</scope>
    <source>
        <strain evidence="12">AVDCRST_MAG05</strain>
    </source>
</reference>
<feature type="region of interest" description="Disordered" evidence="10">
    <location>
        <begin position="1"/>
        <end position="22"/>
    </location>
</feature>
<evidence type="ECO:0000313" key="12">
    <source>
        <dbReference type="EMBL" id="CAA9528201.1"/>
    </source>
</evidence>
<feature type="domain" description="Glutamine amidotransferase" evidence="11">
    <location>
        <begin position="24"/>
        <end position="156"/>
    </location>
</feature>
<dbReference type="NCBIfam" id="NF004836">
    <property type="entry name" value="PRK06186.1"/>
    <property type="match status" value="1"/>
</dbReference>
<evidence type="ECO:0000256" key="6">
    <source>
        <dbReference type="ARBA" id="ARBA00022840"/>
    </source>
</evidence>
<dbReference type="GO" id="GO:0019856">
    <property type="term" value="P:pyrimidine nucleobase biosynthetic process"/>
    <property type="evidence" value="ECO:0007669"/>
    <property type="project" value="TreeGrafter"/>
</dbReference>
<evidence type="ECO:0000256" key="9">
    <source>
        <dbReference type="ARBA" id="ARBA00047781"/>
    </source>
</evidence>
<keyword evidence="7" id="KW-0315">Glutamine amidotransferase</keyword>
<dbReference type="GO" id="GO:0003883">
    <property type="term" value="F:CTP synthase activity"/>
    <property type="evidence" value="ECO:0007669"/>
    <property type="project" value="UniProtKB-EC"/>
</dbReference>